<keyword evidence="3" id="KW-1185">Reference proteome</keyword>
<gene>
    <name evidence="2" type="ORF">CSSPJE1EN2_LOCUS2795</name>
</gene>
<reference evidence="2" key="1">
    <citation type="submission" date="2024-03" db="EMBL/GenBank/DDBJ databases">
        <authorList>
            <consortium name="ELIXIR-Norway"/>
            <consortium name="Elixir Norway"/>
        </authorList>
    </citation>
    <scope>NUCLEOTIDE SEQUENCE</scope>
</reference>
<name>A0ABP1ABC8_9BRYO</name>
<evidence type="ECO:0000256" key="1">
    <source>
        <dbReference type="SAM" id="MobiDB-lite"/>
    </source>
</evidence>
<dbReference type="Proteomes" id="UP001497522">
    <property type="component" value="Chromosome 10"/>
</dbReference>
<proteinExistence type="predicted"/>
<evidence type="ECO:0000313" key="3">
    <source>
        <dbReference type="Proteomes" id="UP001497522"/>
    </source>
</evidence>
<organism evidence="2 3">
    <name type="scientific">Sphagnum jensenii</name>
    <dbReference type="NCBI Taxonomy" id="128206"/>
    <lineage>
        <taxon>Eukaryota</taxon>
        <taxon>Viridiplantae</taxon>
        <taxon>Streptophyta</taxon>
        <taxon>Embryophyta</taxon>
        <taxon>Bryophyta</taxon>
        <taxon>Sphagnophytina</taxon>
        <taxon>Sphagnopsida</taxon>
        <taxon>Sphagnales</taxon>
        <taxon>Sphagnaceae</taxon>
        <taxon>Sphagnum</taxon>
    </lineage>
</organism>
<evidence type="ECO:0000313" key="2">
    <source>
        <dbReference type="EMBL" id="CAK9859800.1"/>
    </source>
</evidence>
<accession>A0ABP1ABC8</accession>
<protein>
    <submittedName>
        <fullName evidence="2">Uncharacterized protein</fullName>
    </submittedName>
</protein>
<sequence length="72" mass="7792">MKQLHEKFEGEGFKATPLEARTGEGGGGREMALLKNALNAHVVLEFLQLPTMTRLLRSGGMEQIGCVSTFSA</sequence>
<feature type="compositionally biased region" description="Basic and acidic residues" evidence="1">
    <location>
        <begin position="1"/>
        <end position="12"/>
    </location>
</feature>
<dbReference type="EMBL" id="OZ023711">
    <property type="protein sequence ID" value="CAK9859800.1"/>
    <property type="molecule type" value="Genomic_DNA"/>
</dbReference>
<feature type="region of interest" description="Disordered" evidence="1">
    <location>
        <begin position="1"/>
        <end position="26"/>
    </location>
</feature>